<comment type="caution">
    <text evidence="9">The sequence shown here is derived from an EMBL/GenBank/DDBJ whole genome shotgun (WGS) entry which is preliminary data.</text>
</comment>
<feature type="compositionally biased region" description="Basic and acidic residues" evidence="6">
    <location>
        <begin position="225"/>
        <end position="236"/>
    </location>
</feature>
<dbReference type="InterPro" id="IPR011545">
    <property type="entry name" value="DEAD/DEAH_box_helicase_dom"/>
</dbReference>
<evidence type="ECO:0000256" key="6">
    <source>
        <dbReference type="SAM" id="MobiDB-lite"/>
    </source>
</evidence>
<dbReference type="InterPro" id="IPR014001">
    <property type="entry name" value="Helicase_ATP-bd"/>
</dbReference>
<evidence type="ECO:0000259" key="8">
    <source>
        <dbReference type="PROSITE" id="PS51194"/>
    </source>
</evidence>
<evidence type="ECO:0000256" key="3">
    <source>
        <dbReference type="ARBA" id="ARBA00022801"/>
    </source>
</evidence>
<gene>
    <name evidence="9" type="ORF">M9Y10_004478</name>
</gene>
<keyword evidence="3" id="KW-0378">Hydrolase</keyword>
<evidence type="ECO:0000313" key="9">
    <source>
        <dbReference type="EMBL" id="KAK8881718.1"/>
    </source>
</evidence>
<dbReference type="PANTHER" id="PTHR47958">
    <property type="entry name" value="ATP-DEPENDENT RNA HELICASE DBP3"/>
    <property type="match status" value="1"/>
</dbReference>
<keyword evidence="4" id="KW-0347">Helicase</keyword>
<dbReference type="CDD" id="cd18787">
    <property type="entry name" value="SF2_C_DEAD"/>
    <property type="match status" value="1"/>
</dbReference>
<dbReference type="Proteomes" id="UP001470230">
    <property type="component" value="Unassembled WGS sequence"/>
</dbReference>
<evidence type="ECO:0000256" key="2">
    <source>
        <dbReference type="ARBA" id="ARBA00022741"/>
    </source>
</evidence>
<dbReference type="EC" id="3.6.4.13" evidence="1"/>
<keyword evidence="2" id="KW-0547">Nucleotide-binding</keyword>
<dbReference type="SMART" id="SM00490">
    <property type="entry name" value="HELICc"/>
    <property type="match status" value="1"/>
</dbReference>
<dbReference type="InterPro" id="IPR027417">
    <property type="entry name" value="P-loop_NTPase"/>
</dbReference>
<evidence type="ECO:0000313" key="10">
    <source>
        <dbReference type="Proteomes" id="UP001470230"/>
    </source>
</evidence>
<sequence length="482" mass="54111">MKRANLLSFGTSFSGKANEKAKDMFKTKDETKSLGELTDYTVLDQYQVNVTGDSPPHPIDDWSSFSQNLQNSLLEAGFTKPTPAQRYSIPCFFASRPFITISPTGSGKTLAYALPLLQLLENFPHNELKCIVLVPTRELASQIFRQFRRFSESSATRVQLLRKNRDTPKCQILITTPKRLLIAKPNLDNVTHIVIDEADHLLSHSFVQQTDQVLSLLQNPPAAKNEGEDQGEKEPSTKPAPRNIHVSLFSATMNPKVEESARSFMTNPIRIQVGDNHAVAALITQELKFVGREKGKVLEIRQRLNSGQIELPVIIFVQNKQRAYDLFNELGLPASILTADQNDAQRAEAIRKVRTGDHQFLITTDLAGRGIDLAAIKSVINFDLPPDSTTYIHRIGRTARAGRAGHALTFFTEDDMPNLKPVASVMKKAGFHVEDWMLRNPDKQHRGARALFEPTKRHTISSRLWKNAKIRNPEPKVQPNVE</sequence>
<protein>
    <recommendedName>
        <fullName evidence="1">RNA helicase</fullName>
        <ecNumber evidence="1">3.6.4.13</ecNumber>
    </recommendedName>
</protein>
<dbReference type="InterPro" id="IPR001650">
    <property type="entry name" value="Helicase_C-like"/>
</dbReference>
<dbReference type="Pfam" id="PF00270">
    <property type="entry name" value="DEAD"/>
    <property type="match status" value="1"/>
</dbReference>
<dbReference type="EMBL" id="JAPFFF010000010">
    <property type="protein sequence ID" value="KAK8881718.1"/>
    <property type="molecule type" value="Genomic_DNA"/>
</dbReference>
<proteinExistence type="predicted"/>
<evidence type="ECO:0000256" key="1">
    <source>
        <dbReference type="ARBA" id="ARBA00012552"/>
    </source>
</evidence>
<dbReference type="SMART" id="SM00487">
    <property type="entry name" value="DEXDc"/>
    <property type="match status" value="1"/>
</dbReference>
<dbReference type="PROSITE" id="PS51194">
    <property type="entry name" value="HELICASE_CTER"/>
    <property type="match status" value="1"/>
</dbReference>
<evidence type="ECO:0000259" key="7">
    <source>
        <dbReference type="PROSITE" id="PS51192"/>
    </source>
</evidence>
<evidence type="ECO:0000256" key="5">
    <source>
        <dbReference type="ARBA" id="ARBA00022840"/>
    </source>
</evidence>
<keyword evidence="10" id="KW-1185">Reference proteome</keyword>
<dbReference type="Gene3D" id="3.40.50.300">
    <property type="entry name" value="P-loop containing nucleotide triphosphate hydrolases"/>
    <property type="match status" value="2"/>
</dbReference>
<feature type="domain" description="Helicase ATP-binding" evidence="7">
    <location>
        <begin position="89"/>
        <end position="271"/>
    </location>
</feature>
<keyword evidence="5" id="KW-0067">ATP-binding</keyword>
<feature type="domain" description="Helicase C-terminal" evidence="8">
    <location>
        <begin position="299"/>
        <end position="442"/>
    </location>
</feature>
<name>A0ABR2JTD9_9EUKA</name>
<dbReference type="PROSITE" id="PS51192">
    <property type="entry name" value="HELICASE_ATP_BIND_1"/>
    <property type="match status" value="1"/>
</dbReference>
<feature type="region of interest" description="Disordered" evidence="6">
    <location>
        <begin position="221"/>
        <end position="242"/>
    </location>
</feature>
<dbReference type="Pfam" id="PF00271">
    <property type="entry name" value="Helicase_C"/>
    <property type="match status" value="1"/>
</dbReference>
<reference evidence="9 10" key="1">
    <citation type="submission" date="2024-04" db="EMBL/GenBank/DDBJ databases">
        <title>Tritrichomonas musculus Genome.</title>
        <authorList>
            <person name="Alves-Ferreira E."/>
            <person name="Grigg M."/>
            <person name="Lorenzi H."/>
            <person name="Galac M."/>
        </authorList>
    </citation>
    <scope>NUCLEOTIDE SEQUENCE [LARGE SCALE GENOMIC DNA]</scope>
    <source>
        <strain evidence="9 10">EAF2021</strain>
    </source>
</reference>
<dbReference type="SUPFAM" id="SSF52540">
    <property type="entry name" value="P-loop containing nucleoside triphosphate hydrolases"/>
    <property type="match status" value="1"/>
</dbReference>
<organism evidence="9 10">
    <name type="scientific">Tritrichomonas musculus</name>
    <dbReference type="NCBI Taxonomy" id="1915356"/>
    <lineage>
        <taxon>Eukaryota</taxon>
        <taxon>Metamonada</taxon>
        <taxon>Parabasalia</taxon>
        <taxon>Tritrichomonadida</taxon>
        <taxon>Tritrichomonadidae</taxon>
        <taxon>Tritrichomonas</taxon>
    </lineage>
</organism>
<evidence type="ECO:0000256" key="4">
    <source>
        <dbReference type="ARBA" id="ARBA00022806"/>
    </source>
</evidence>
<accession>A0ABR2JTD9</accession>